<evidence type="ECO:0000256" key="4">
    <source>
        <dbReference type="ARBA" id="ARBA00023242"/>
    </source>
</evidence>
<keyword evidence="3 5" id="KW-0175">Coiled coil</keyword>
<evidence type="ECO:0000313" key="6">
    <source>
        <dbReference type="EMBL" id="KAK9502292.1"/>
    </source>
</evidence>
<dbReference type="AlphaFoldDB" id="A0AAW1CVB0"/>
<dbReference type="Pfam" id="PF05615">
    <property type="entry name" value="THOC7"/>
    <property type="match status" value="1"/>
</dbReference>
<protein>
    <recommendedName>
        <fullName evidence="8">THO complex subunit 7</fullName>
    </recommendedName>
</protein>
<dbReference type="GO" id="GO:0006406">
    <property type="term" value="P:mRNA export from nucleus"/>
    <property type="evidence" value="ECO:0007669"/>
    <property type="project" value="TreeGrafter"/>
</dbReference>
<dbReference type="EMBL" id="JAPXFL010000008">
    <property type="protein sequence ID" value="KAK9502292.1"/>
    <property type="molecule type" value="Genomic_DNA"/>
</dbReference>
<accession>A0AAW1CVB0</accession>
<name>A0AAW1CVB0_9HEMI</name>
<dbReference type="GO" id="GO:0006397">
    <property type="term" value="P:mRNA processing"/>
    <property type="evidence" value="ECO:0007669"/>
    <property type="project" value="InterPro"/>
</dbReference>
<comment type="caution">
    <text evidence="6">The sequence shown here is derived from an EMBL/GenBank/DDBJ whole genome shotgun (WGS) entry which is preliminary data.</text>
</comment>
<evidence type="ECO:0000313" key="7">
    <source>
        <dbReference type="Proteomes" id="UP001461498"/>
    </source>
</evidence>
<evidence type="ECO:0000256" key="3">
    <source>
        <dbReference type="ARBA" id="ARBA00023054"/>
    </source>
</evidence>
<dbReference type="PANTHER" id="PTHR23405">
    <property type="entry name" value="MAINTENANCE OF KILLER 16 MAK16 PROTEIN-RELATED"/>
    <property type="match status" value="1"/>
</dbReference>
<evidence type="ECO:0000256" key="5">
    <source>
        <dbReference type="SAM" id="Coils"/>
    </source>
</evidence>
<dbReference type="GO" id="GO:0000445">
    <property type="term" value="C:THO complex part of transcription export complex"/>
    <property type="evidence" value="ECO:0007669"/>
    <property type="project" value="InterPro"/>
</dbReference>
<comment type="similarity">
    <text evidence="2">Belongs to the THOC7 family.</text>
</comment>
<keyword evidence="4" id="KW-0539">Nucleus</keyword>
<evidence type="ECO:0008006" key="8">
    <source>
        <dbReference type="Google" id="ProtNLM"/>
    </source>
</evidence>
<gene>
    <name evidence="6" type="ORF">O3M35_011090</name>
</gene>
<dbReference type="InterPro" id="IPR008501">
    <property type="entry name" value="THOC7/Mft1"/>
</dbReference>
<sequence length="221" mass="26089">MNDEEIIRKRLLVDGDGTGDDRRINILLKKFLKWFNTDEPMDKKSSSLDQLLSQVSQCEYAFTKSRLSAQMTSFELKNYENISKQIEETIQNVKDEIVGTKEDFKEAKVIRKNRLEYEVLTKVINEQPDRKETNEKLEKLKKELENLEEKYTDLEYKLEMRRKQFHVLFQSLHHLEALLDVYKSENTGVIDISLEGFDDDEDDDDIQILTNKGDVELMNID</sequence>
<reference evidence="6 7" key="1">
    <citation type="submission" date="2022-12" db="EMBL/GenBank/DDBJ databases">
        <title>Chromosome-level genome assembly of true bugs.</title>
        <authorList>
            <person name="Ma L."/>
            <person name="Li H."/>
        </authorList>
    </citation>
    <scope>NUCLEOTIDE SEQUENCE [LARGE SCALE GENOMIC DNA]</scope>
    <source>
        <strain evidence="6">Lab_2022b</strain>
    </source>
</reference>
<dbReference type="PANTHER" id="PTHR23405:SF5">
    <property type="entry name" value="THO COMPLEX SUBUNIT 7 HOMOLOG"/>
    <property type="match status" value="1"/>
</dbReference>
<comment type="subcellular location">
    <subcellularLocation>
        <location evidence="1">Nucleus</location>
    </subcellularLocation>
</comment>
<evidence type="ECO:0000256" key="1">
    <source>
        <dbReference type="ARBA" id="ARBA00004123"/>
    </source>
</evidence>
<proteinExistence type="inferred from homology"/>
<organism evidence="6 7">
    <name type="scientific">Rhynocoris fuscipes</name>
    <dbReference type="NCBI Taxonomy" id="488301"/>
    <lineage>
        <taxon>Eukaryota</taxon>
        <taxon>Metazoa</taxon>
        <taxon>Ecdysozoa</taxon>
        <taxon>Arthropoda</taxon>
        <taxon>Hexapoda</taxon>
        <taxon>Insecta</taxon>
        <taxon>Pterygota</taxon>
        <taxon>Neoptera</taxon>
        <taxon>Paraneoptera</taxon>
        <taxon>Hemiptera</taxon>
        <taxon>Heteroptera</taxon>
        <taxon>Panheteroptera</taxon>
        <taxon>Cimicomorpha</taxon>
        <taxon>Reduviidae</taxon>
        <taxon>Harpactorinae</taxon>
        <taxon>Harpactorini</taxon>
        <taxon>Rhynocoris</taxon>
    </lineage>
</organism>
<feature type="coiled-coil region" evidence="5">
    <location>
        <begin position="130"/>
        <end position="164"/>
    </location>
</feature>
<evidence type="ECO:0000256" key="2">
    <source>
        <dbReference type="ARBA" id="ARBA00006482"/>
    </source>
</evidence>
<dbReference type="Proteomes" id="UP001461498">
    <property type="component" value="Unassembled WGS sequence"/>
</dbReference>
<feature type="coiled-coil region" evidence="5">
    <location>
        <begin position="76"/>
        <end position="103"/>
    </location>
</feature>
<keyword evidence="7" id="KW-1185">Reference proteome</keyword>